<reference evidence="7 8" key="1">
    <citation type="submission" date="2019-03" db="EMBL/GenBank/DDBJ databases">
        <title>Genomic Encyclopedia of Type Strains, Phase IV (KMG-IV): sequencing the most valuable type-strain genomes for metagenomic binning, comparative biology and taxonomic classification.</title>
        <authorList>
            <person name="Goeker M."/>
        </authorList>
    </citation>
    <scope>NUCLEOTIDE SEQUENCE [LARGE SCALE GENOMIC DNA]</scope>
    <source>
        <strain evidence="7 8">DSM 25964</strain>
    </source>
</reference>
<dbReference type="InterPro" id="IPR037004">
    <property type="entry name" value="Exonuc_VII_ssu_sf"/>
</dbReference>
<evidence type="ECO:0000256" key="6">
    <source>
        <dbReference type="HAMAP-Rule" id="MF_00337"/>
    </source>
</evidence>
<dbReference type="GO" id="GO:0005829">
    <property type="term" value="C:cytosol"/>
    <property type="evidence" value="ECO:0007669"/>
    <property type="project" value="TreeGrafter"/>
</dbReference>
<comment type="caution">
    <text evidence="7">The sequence shown here is derived from an EMBL/GenBank/DDBJ whole genome shotgun (WGS) entry which is preliminary data.</text>
</comment>
<dbReference type="PANTHER" id="PTHR34137:SF1">
    <property type="entry name" value="EXODEOXYRIBONUCLEASE 7 SMALL SUBUNIT"/>
    <property type="match status" value="1"/>
</dbReference>
<sequence>MKFSEKMAEIETIVGRLEKEALPLEEALALFEKGVARIRECQAYLREAKQKVALLSSEGKEVLFPDGAVKEGDGE</sequence>
<accession>A0A4R8M507</accession>
<dbReference type="SUPFAM" id="SSF116842">
    <property type="entry name" value="XseB-like"/>
    <property type="match status" value="1"/>
</dbReference>
<dbReference type="PANTHER" id="PTHR34137">
    <property type="entry name" value="EXODEOXYRIBONUCLEASE 7 SMALL SUBUNIT"/>
    <property type="match status" value="1"/>
</dbReference>
<dbReference type="InterPro" id="IPR003761">
    <property type="entry name" value="Exonuc_VII_S"/>
</dbReference>
<evidence type="ECO:0000256" key="5">
    <source>
        <dbReference type="ARBA" id="ARBA00022839"/>
    </source>
</evidence>
<keyword evidence="4 6" id="KW-0378">Hydrolase</keyword>
<evidence type="ECO:0000256" key="2">
    <source>
        <dbReference type="ARBA" id="ARBA00022490"/>
    </source>
</evidence>
<comment type="similarity">
    <text evidence="1 6">Belongs to the XseB family.</text>
</comment>
<dbReference type="Proteomes" id="UP000295066">
    <property type="component" value="Unassembled WGS sequence"/>
</dbReference>
<dbReference type="NCBIfam" id="TIGR01280">
    <property type="entry name" value="xseB"/>
    <property type="match status" value="1"/>
</dbReference>
<organism evidence="7 8">
    <name type="scientific">Aminivibrio pyruvatiphilus</name>
    <dbReference type="NCBI Taxonomy" id="1005740"/>
    <lineage>
        <taxon>Bacteria</taxon>
        <taxon>Thermotogati</taxon>
        <taxon>Synergistota</taxon>
        <taxon>Synergistia</taxon>
        <taxon>Synergistales</taxon>
        <taxon>Aminobacteriaceae</taxon>
        <taxon>Aminivibrio</taxon>
    </lineage>
</organism>
<keyword evidence="3 6" id="KW-0540">Nuclease</keyword>
<proteinExistence type="inferred from homology"/>
<dbReference type="GO" id="GO:0006308">
    <property type="term" value="P:DNA catabolic process"/>
    <property type="evidence" value="ECO:0007669"/>
    <property type="project" value="UniProtKB-UniRule"/>
</dbReference>
<dbReference type="PIRSF" id="PIRSF006488">
    <property type="entry name" value="Exonuc_VII_S"/>
    <property type="match status" value="1"/>
</dbReference>
<comment type="function">
    <text evidence="6">Bidirectionally degrades single-stranded DNA into large acid-insoluble oligonucleotides, which are then degraded further into small acid-soluble oligonucleotides.</text>
</comment>
<dbReference type="HAMAP" id="MF_00337">
    <property type="entry name" value="Exonuc_7_S"/>
    <property type="match status" value="1"/>
</dbReference>
<evidence type="ECO:0000256" key="4">
    <source>
        <dbReference type="ARBA" id="ARBA00022801"/>
    </source>
</evidence>
<evidence type="ECO:0000313" key="7">
    <source>
        <dbReference type="EMBL" id="TDY55391.1"/>
    </source>
</evidence>
<keyword evidence="2 6" id="KW-0963">Cytoplasm</keyword>
<dbReference type="GO" id="GO:0009318">
    <property type="term" value="C:exodeoxyribonuclease VII complex"/>
    <property type="evidence" value="ECO:0007669"/>
    <property type="project" value="UniProtKB-UniRule"/>
</dbReference>
<dbReference type="GO" id="GO:0008855">
    <property type="term" value="F:exodeoxyribonuclease VII activity"/>
    <property type="evidence" value="ECO:0007669"/>
    <property type="project" value="UniProtKB-UniRule"/>
</dbReference>
<dbReference type="Gene3D" id="1.10.287.1040">
    <property type="entry name" value="Exonuclease VII, small subunit"/>
    <property type="match status" value="1"/>
</dbReference>
<dbReference type="EC" id="3.1.11.6" evidence="6"/>
<evidence type="ECO:0000256" key="1">
    <source>
        <dbReference type="ARBA" id="ARBA00009998"/>
    </source>
</evidence>
<dbReference type="EMBL" id="SORI01000024">
    <property type="protein sequence ID" value="TDY55391.1"/>
    <property type="molecule type" value="Genomic_DNA"/>
</dbReference>
<comment type="subcellular location">
    <subcellularLocation>
        <location evidence="6">Cytoplasm</location>
    </subcellularLocation>
</comment>
<evidence type="ECO:0000256" key="3">
    <source>
        <dbReference type="ARBA" id="ARBA00022722"/>
    </source>
</evidence>
<gene>
    <name evidence="6" type="primary">xseB</name>
    <name evidence="7" type="ORF">C8D99_12432</name>
</gene>
<name>A0A4R8M507_9BACT</name>
<comment type="subunit">
    <text evidence="6">Heterooligomer composed of large and small subunits.</text>
</comment>
<evidence type="ECO:0000313" key="8">
    <source>
        <dbReference type="Proteomes" id="UP000295066"/>
    </source>
</evidence>
<dbReference type="RefSeq" id="WP_133958985.1">
    <property type="nucleotide sequence ID" value="NZ_SORI01000024.1"/>
</dbReference>
<keyword evidence="5 6" id="KW-0269">Exonuclease</keyword>
<dbReference type="AlphaFoldDB" id="A0A4R8M507"/>
<protein>
    <recommendedName>
        <fullName evidence="6">Exodeoxyribonuclease 7 small subunit</fullName>
        <ecNumber evidence="6">3.1.11.6</ecNumber>
    </recommendedName>
    <alternativeName>
        <fullName evidence="6">Exodeoxyribonuclease VII small subunit</fullName>
        <shortName evidence="6">Exonuclease VII small subunit</shortName>
    </alternativeName>
</protein>
<comment type="catalytic activity">
    <reaction evidence="6">
        <text>Exonucleolytic cleavage in either 5'- to 3'- or 3'- to 5'-direction to yield nucleoside 5'-phosphates.</text>
        <dbReference type="EC" id="3.1.11.6"/>
    </reaction>
</comment>
<dbReference type="Pfam" id="PF02609">
    <property type="entry name" value="Exonuc_VII_S"/>
    <property type="match status" value="1"/>
</dbReference>
<keyword evidence="8" id="KW-1185">Reference proteome</keyword>